<name>A0A444VYA7_9FLAO</name>
<accession>A0A444VYA7</accession>
<proteinExistence type="predicted"/>
<dbReference type="AlphaFoldDB" id="A0A444VYA7"/>
<evidence type="ECO:0000313" key="2">
    <source>
        <dbReference type="Proteomes" id="UP000290433"/>
    </source>
</evidence>
<organism evidence="1 2">
    <name type="scientific">Flavobacterium anhuiense</name>
    <dbReference type="NCBI Taxonomy" id="459526"/>
    <lineage>
        <taxon>Bacteria</taxon>
        <taxon>Pseudomonadati</taxon>
        <taxon>Bacteroidota</taxon>
        <taxon>Flavobacteriia</taxon>
        <taxon>Flavobacteriales</taxon>
        <taxon>Flavobacteriaceae</taxon>
        <taxon>Flavobacterium</taxon>
    </lineage>
</organism>
<reference evidence="1 2" key="1">
    <citation type="submission" date="2014-12" db="EMBL/GenBank/DDBJ databases">
        <title>Genome sequence of Flavobacterium anhuiense RCM74.</title>
        <authorList>
            <person name="Kim J.F."/>
            <person name="Song J.Y."/>
            <person name="Kwak M.-J."/>
            <person name="Lee S.-W."/>
        </authorList>
    </citation>
    <scope>NUCLEOTIDE SEQUENCE [LARGE SCALE GENOMIC DNA]</scope>
    <source>
        <strain evidence="1 2">RCM74</strain>
    </source>
</reference>
<dbReference type="EMBL" id="JUIV01000008">
    <property type="protein sequence ID" value="RYJ38514.1"/>
    <property type="molecule type" value="Genomic_DNA"/>
</dbReference>
<protein>
    <submittedName>
        <fullName evidence="1">Zoocin A</fullName>
    </submittedName>
</protein>
<comment type="caution">
    <text evidence="1">The sequence shown here is derived from an EMBL/GenBank/DDBJ whole genome shotgun (WGS) entry which is preliminary data.</text>
</comment>
<gene>
    <name evidence="1" type="ORF">NU08_2491</name>
</gene>
<dbReference type="Proteomes" id="UP000290433">
    <property type="component" value="Unassembled WGS sequence"/>
</dbReference>
<sequence>MSCCCGHGLQIRAIGFYVHFKGASEQSIEEKNLQKEIAEKGKINEINGKD</sequence>
<evidence type="ECO:0000313" key="1">
    <source>
        <dbReference type="EMBL" id="RYJ38514.1"/>
    </source>
</evidence>